<dbReference type="AlphaFoldDB" id="A0A7W0HVM5"/>
<gene>
    <name evidence="1" type="ORF">HNR30_008797</name>
</gene>
<accession>A0A7W0HVM5</accession>
<keyword evidence="2" id="KW-1185">Reference proteome</keyword>
<evidence type="ECO:0000313" key="1">
    <source>
        <dbReference type="EMBL" id="MBA2897399.1"/>
    </source>
</evidence>
<dbReference type="Proteomes" id="UP000530928">
    <property type="component" value="Unassembled WGS sequence"/>
</dbReference>
<sequence>MPWPTDPLPVKVELQLGGIWTNVTSYTKLASDIVISRGRDDEASGLDHGKMTLSLLNTDGRFSPRNPTGPYYGLLGRNTPVRVSVLGGPTALEVDGTATSKATTPDNAAVSITGDLDVRLDVTLSSWRAETGLAGKWGTATNQRSWVLYLAQSGSLVFARSPDGTAGWPAQVSTVPVPIPASGRLAVRATIDVNNGASGFTVAFYTAPTMAGPWTQLGASVVVAGATSIFDSTAPIEVGEVDGLLPLGIAGRVHAFQLLNGIAGPAVANPDFTAQTPGAASFADAAGRTWTVSAPAEITNRIARYAGEISEWPSSWDLTGTDVEVSVEAAGIVRRLSQGVSPLESALRRAITRSTTNLVAYWPCEDGDQATELASGLVGGSPLRIVGTPDLASFTGFAASAPLPLLKGSEWSGTVPSYPVSQAVQTRWLLAVPAAGVGNQTLIRVRTSGSANIIHADYGTGGTLRVQVFNDSTVLADSGYQPFNVNGKLLRASLELFQNGANVDATLAIVPVGESTGSTVTVTATGRTLGQAKRVVVSPDGGIDDVAIGHVTVQSVVTTLFDLGAQSGGYVGETAGRRIQRLCLEEGVAHASVGDPDDTVPMGAQPVATFVDLLTEAAATDGGLLYETRERLGLTYRPRSARYNAAVALALSYPGGHISPPFKPTEDDADARNDITISRSGGSSARAVLESGPLSVQAPPAGIGRYDSGATINVRSDGQLPDHAWWRLHLGTWDEARYPRVGMDLNRNSALLQQVSALDSGDRITISHTLPWLAPGLVDLAVLGYTERLAAFEWGLEFNCSPARPYDVAVYGTGRYGSAGAQLAAGVNTVATSLSVATTLSPLWTTDAADMPFDIVIGGERMTVTAISGASSPQTFTVTRSVNGVVKAHLTGAKVDQFAVARYAL</sequence>
<dbReference type="RefSeq" id="WP_181616107.1">
    <property type="nucleotide sequence ID" value="NZ_BAABAM010000013.1"/>
</dbReference>
<protein>
    <submittedName>
        <fullName evidence="1">Uncharacterized protein</fullName>
    </submittedName>
</protein>
<dbReference type="EMBL" id="JACDUR010000011">
    <property type="protein sequence ID" value="MBA2897399.1"/>
    <property type="molecule type" value="Genomic_DNA"/>
</dbReference>
<reference evidence="1 2" key="1">
    <citation type="submission" date="2020-07" db="EMBL/GenBank/DDBJ databases">
        <title>Genomic Encyclopedia of Type Strains, Phase IV (KMG-IV): sequencing the most valuable type-strain genomes for metagenomic binning, comparative biology and taxonomic classification.</title>
        <authorList>
            <person name="Goeker M."/>
        </authorList>
    </citation>
    <scope>NUCLEOTIDE SEQUENCE [LARGE SCALE GENOMIC DNA]</scope>
    <source>
        <strain evidence="1 2">DSM 45533</strain>
    </source>
</reference>
<name>A0A7W0HVM5_9ACTN</name>
<organism evidence="1 2">
    <name type="scientific">Nonomuraea soli</name>
    <dbReference type="NCBI Taxonomy" id="1032476"/>
    <lineage>
        <taxon>Bacteria</taxon>
        <taxon>Bacillati</taxon>
        <taxon>Actinomycetota</taxon>
        <taxon>Actinomycetes</taxon>
        <taxon>Streptosporangiales</taxon>
        <taxon>Streptosporangiaceae</taxon>
        <taxon>Nonomuraea</taxon>
    </lineage>
</organism>
<comment type="caution">
    <text evidence="1">The sequence shown here is derived from an EMBL/GenBank/DDBJ whole genome shotgun (WGS) entry which is preliminary data.</text>
</comment>
<evidence type="ECO:0000313" key="2">
    <source>
        <dbReference type="Proteomes" id="UP000530928"/>
    </source>
</evidence>
<proteinExistence type="predicted"/>